<evidence type="ECO:0000313" key="3">
    <source>
        <dbReference type="Proteomes" id="UP000238982"/>
    </source>
</evidence>
<gene>
    <name evidence="2" type="ORF">C6Q15_28360</name>
</gene>
<name>A0A2S9MBL5_9BURK</name>
<proteinExistence type="predicted"/>
<evidence type="ECO:0008006" key="4">
    <source>
        <dbReference type="Google" id="ProtNLM"/>
    </source>
</evidence>
<protein>
    <recommendedName>
        <fullName evidence="4">Bacteriophage Lambda NinG protein</fullName>
    </recommendedName>
</protein>
<keyword evidence="1" id="KW-0175">Coiled coil</keyword>
<accession>A0A2S9MBL5</accession>
<comment type="caution">
    <text evidence="2">The sequence shown here is derived from an EMBL/GenBank/DDBJ whole genome shotgun (WGS) entry which is preliminary data.</text>
</comment>
<feature type="coiled-coil region" evidence="1">
    <location>
        <begin position="35"/>
        <end position="67"/>
    </location>
</feature>
<evidence type="ECO:0000256" key="1">
    <source>
        <dbReference type="SAM" id="Coils"/>
    </source>
</evidence>
<dbReference type="AlphaFoldDB" id="A0A2S9MBL5"/>
<evidence type="ECO:0000313" key="2">
    <source>
        <dbReference type="EMBL" id="PRF54678.1"/>
    </source>
</evidence>
<sequence length="196" mass="21924">MLMRATLKPKKCRECGVVFTPARSLQKVCSTACAVALTEKEKARKLARAQRAERKSLREALEKAKTRGTHLRELQAVFNRWIRARDAGLPCISCGRPASWKGQWDAGHYRSVGSNPSVRFDPLNVNKQCGPCNVHLSGNLIAYRAGLVQKIGAEAVERLEGPHTPLKLTIPEIIEMKAFYRAELRKISNSQTTETR</sequence>
<dbReference type="Pfam" id="PF05766">
    <property type="entry name" value="NinG"/>
    <property type="match status" value="1"/>
</dbReference>
<reference evidence="2 3" key="1">
    <citation type="submission" date="2018-03" db="EMBL/GenBank/DDBJ databases">
        <authorList>
            <person name="Keele B.F."/>
        </authorList>
    </citation>
    <scope>NUCLEOTIDE SEQUENCE [LARGE SCALE GENOMIC DNA]</scope>
    <source>
        <strain evidence="2 3">AU19729</strain>
    </source>
</reference>
<dbReference type="InterPro" id="IPR008713">
    <property type="entry name" value="Phage_lambda_NinG"/>
</dbReference>
<dbReference type="EMBL" id="PVGH01000107">
    <property type="protein sequence ID" value="PRF54678.1"/>
    <property type="molecule type" value="Genomic_DNA"/>
</dbReference>
<organism evidence="2 3">
    <name type="scientific">Burkholderia multivorans</name>
    <dbReference type="NCBI Taxonomy" id="87883"/>
    <lineage>
        <taxon>Bacteria</taxon>
        <taxon>Pseudomonadati</taxon>
        <taxon>Pseudomonadota</taxon>
        <taxon>Betaproteobacteria</taxon>
        <taxon>Burkholderiales</taxon>
        <taxon>Burkholderiaceae</taxon>
        <taxon>Burkholderia</taxon>
        <taxon>Burkholderia cepacia complex</taxon>
    </lineage>
</organism>
<dbReference type="Proteomes" id="UP000238982">
    <property type="component" value="Unassembled WGS sequence"/>
</dbReference>